<evidence type="ECO:0000256" key="2">
    <source>
        <dbReference type="ARBA" id="ARBA00009743"/>
    </source>
</evidence>
<dbReference type="STRING" id="1333662.LPB303_15100"/>
<feature type="domain" description="Alpha galactosidase C-terminal" evidence="9">
    <location>
        <begin position="315"/>
        <end position="391"/>
    </location>
</feature>
<keyword evidence="5 8" id="KW-0378">Hydrolase</keyword>
<dbReference type="CDD" id="cd14792">
    <property type="entry name" value="GH27"/>
    <property type="match status" value="1"/>
</dbReference>
<dbReference type="RefSeq" id="WP_068452034.1">
    <property type="nucleotide sequence ID" value="NZ_CP150660.1"/>
</dbReference>
<evidence type="ECO:0000313" key="10">
    <source>
        <dbReference type="EMBL" id="OAD42246.1"/>
    </source>
</evidence>
<dbReference type="EC" id="3.2.1.22" evidence="3 8"/>
<dbReference type="PROSITE" id="PS00512">
    <property type="entry name" value="ALPHA_GALACTOSIDASE"/>
    <property type="match status" value="1"/>
</dbReference>
<proteinExistence type="inferred from homology"/>
<dbReference type="InterPro" id="IPR002241">
    <property type="entry name" value="Glyco_hydro_27"/>
</dbReference>
<dbReference type="EMBL" id="LVWE01000061">
    <property type="protein sequence ID" value="OAD42246.1"/>
    <property type="molecule type" value="Genomic_DNA"/>
</dbReference>
<evidence type="ECO:0000256" key="3">
    <source>
        <dbReference type="ARBA" id="ARBA00012755"/>
    </source>
</evidence>
<evidence type="ECO:0000256" key="7">
    <source>
        <dbReference type="ARBA" id="ARBA00023295"/>
    </source>
</evidence>
<dbReference type="GO" id="GO:0004557">
    <property type="term" value="F:alpha-galactosidase activity"/>
    <property type="evidence" value="ECO:0007669"/>
    <property type="project" value="UniProtKB-EC"/>
</dbReference>
<dbReference type="InterPro" id="IPR013780">
    <property type="entry name" value="Glyco_hydro_b"/>
</dbReference>
<evidence type="ECO:0000256" key="8">
    <source>
        <dbReference type="RuleBase" id="RU361168"/>
    </source>
</evidence>
<keyword evidence="11" id="KW-1185">Reference proteome</keyword>
<sequence length="393" mass="45107">MKTKVLLLMLILFLTNEIIAQKFENLAQTPPMGWNSWNSFQCEFVNETVIKEMADAMVEKGLKDAGYEYIVIDDCWQIGRDKNGYIIVDKKKFPSGIKSLANYIHSKGLKFGIYSDAGIKTCAGRPGSKGFDTQDAEMYAKWGVDYLKYDWCFTEGQDAKISYKKMRDALYKTGRPIVFSMCEWGENKPWEWAEDVGHLWRTTLDIDMKGRFDGDIWDNHLGWTTILDMQVGLEKYAGPGHWNDPDMLAVGNNDMPENEARAHFTMWSMLAAPLMAGNDLRNMSVNDQNILTNKELIAINQDVLGKQGFKIEDMGNFEIWQKPLSNGDMAICLFNRETKGKKYQVDWSKIKIKDFSGTYKVKDLWKNKVIGTTDANFTIEIPSRDVVVFRLMK</sequence>
<comment type="similarity">
    <text evidence="2 8">Belongs to the glycosyl hydrolase 27 family.</text>
</comment>
<dbReference type="Pfam" id="PF17801">
    <property type="entry name" value="Melibiase_C"/>
    <property type="match status" value="1"/>
</dbReference>
<dbReference type="InterPro" id="IPR013785">
    <property type="entry name" value="Aldolase_TIM"/>
</dbReference>
<organism evidence="10 11">
    <name type="scientific">Polaribacter atrinae</name>
    <dbReference type="NCBI Taxonomy" id="1333662"/>
    <lineage>
        <taxon>Bacteria</taxon>
        <taxon>Pseudomonadati</taxon>
        <taxon>Bacteroidota</taxon>
        <taxon>Flavobacteriia</taxon>
        <taxon>Flavobacteriales</taxon>
        <taxon>Flavobacteriaceae</taxon>
    </lineage>
</organism>
<dbReference type="PANTHER" id="PTHR11452">
    <property type="entry name" value="ALPHA-GALACTOSIDASE/ALPHA-N-ACETYLGALACTOSAMINIDASE"/>
    <property type="match status" value="1"/>
</dbReference>
<dbReference type="Proteomes" id="UP000076923">
    <property type="component" value="Unassembled WGS sequence"/>
</dbReference>
<dbReference type="SUPFAM" id="SSF51011">
    <property type="entry name" value="Glycosyl hydrolase domain"/>
    <property type="match status" value="1"/>
</dbReference>
<evidence type="ECO:0000313" key="11">
    <source>
        <dbReference type="Proteomes" id="UP000076923"/>
    </source>
</evidence>
<dbReference type="Gene3D" id="2.60.40.1180">
    <property type="entry name" value="Golgi alpha-mannosidase II"/>
    <property type="match status" value="1"/>
</dbReference>
<dbReference type="Pfam" id="PF16499">
    <property type="entry name" value="Melibiase_2"/>
    <property type="match status" value="1"/>
</dbReference>
<evidence type="ECO:0000256" key="1">
    <source>
        <dbReference type="ARBA" id="ARBA00001255"/>
    </source>
</evidence>
<dbReference type="PRINTS" id="PR00740">
    <property type="entry name" value="GLHYDRLASE27"/>
</dbReference>
<keyword evidence="7 8" id="KW-0326">Glycosidase</keyword>
<dbReference type="AlphaFoldDB" id="A0A176T444"/>
<dbReference type="InterPro" id="IPR017853">
    <property type="entry name" value="GH"/>
</dbReference>
<dbReference type="FunFam" id="3.20.20.70:FF:000202">
    <property type="entry name" value="Alpha-galactosidase"/>
    <property type="match status" value="1"/>
</dbReference>
<dbReference type="OrthoDB" id="9807519at2"/>
<dbReference type="GO" id="GO:0016052">
    <property type="term" value="P:carbohydrate catabolic process"/>
    <property type="evidence" value="ECO:0007669"/>
    <property type="project" value="UniProtKB-ARBA"/>
</dbReference>
<keyword evidence="4" id="KW-0732">Signal</keyword>
<evidence type="ECO:0000259" key="9">
    <source>
        <dbReference type="Pfam" id="PF17801"/>
    </source>
</evidence>
<dbReference type="SUPFAM" id="SSF51445">
    <property type="entry name" value="(Trans)glycosidases"/>
    <property type="match status" value="1"/>
</dbReference>
<protein>
    <recommendedName>
        <fullName evidence="3 8">Alpha-galactosidase</fullName>
        <ecNumber evidence="3 8">3.2.1.22</ecNumber>
    </recommendedName>
    <alternativeName>
        <fullName evidence="8">Melibiase</fullName>
    </alternativeName>
</protein>
<dbReference type="Gene3D" id="3.20.20.70">
    <property type="entry name" value="Aldolase class I"/>
    <property type="match status" value="1"/>
</dbReference>
<evidence type="ECO:0000256" key="5">
    <source>
        <dbReference type="ARBA" id="ARBA00022801"/>
    </source>
</evidence>
<evidence type="ECO:0000256" key="4">
    <source>
        <dbReference type="ARBA" id="ARBA00022729"/>
    </source>
</evidence>
<keyword evidence="6 8" id="KW-1015">Disulfide bond</keyword>
<dbReference type="PANTHER" id="PTHR11452:SF75">
    <property type="entry name" value="ALPHA-GALACTOSIDASE MEL1"/>
    <property type="match status" value="1"/>
</dbReference>
<evidence type="ECO:0000256" key="6">
    <source>
        <dbReference type="ARBA" id="ARBA00023157"/>
    </source>
</evidence>
<accession>A0A176T444</accession>
<comment type="catalytic activity">
    <reaction evidence="1 8">
        <text>Hydrolysis of terminal, non-reducing alpha-D-galactose residues in alpha-D-galactosides, including galactose oligosaccharides, galactomannans and galactolipids.</text>
        <dbReference type="EC" id="3.2.1.22"/>
    </reaction>
</comment>
<name>A0A176T444_9FLAO</name>
<dbReference type="InterPro" id="IPR041233">
    <property type="entry name" value="Melibiase_C"/>
</dbReference>
<gene>
    <name evidence="10" type="ORF">LPB303_15100</name>
</gene>
<reference evidence="10 11" key="1">
    <citation type="submission" date="2016-02" db="EMBL/GenBank/DDBJ databases">
        <title>Draft genome sequence of Polaribacter atrinae KACC17473.</title>
        <authorList>
            <person name="Shin S.-K."/>
            <person name="Yi H."/>
        </authorList>
    </citation>
    <scope>NUCLEOTIDE SEQUENCE [LARGE SCALE GENOMIC DNA]</scope>
    <source>
        <strain evidence="10 11">KACC 17473</strain>
    </source>
</reference>
<dbReference type="InterPro" id="IPR000111">
    <property type="entry name" value="Glyco_hydro_27/36_CS"/>
</dbReference>
<comment type="caution">
    <text evidence="10">The sequence shown here is derived from an EMBL/GenBank/DDBJ whole genome shotgun (WGS) entry which is preliminary data.</text>
</comment>